<gene>
    <name evidence="4" type="ORF">HK103_000603</name>
</gene>
<dbReference type="NCBIfam" id="NF001209">
    <property type="entry name" value="PRK00175.1"/>
    <property type="match status" value="1"/>
</dbReference>
<accession>A0AAD5Y5V4</accession>
<reference evidence="4" key="1">
    <citation type="submission" date="2020-05" db="EMBL/GenBank/DDBJ databases">
        <title>Phylogenomic resolution of chytrid fungi.</title>
        <authorList>
            <person name="Stajich J.E."/>
            <person name="Amses K."/>
            <person name="Simmons R."/>
            <person name="Seto K."/>
            <person name="Myers J."/>
            <person name="Bonds A."/>
            <person name="Quandt C.A."/>
            <person name="Barry K."/>
            <person name="Liu P."/>
            <person name="Grigoriev I."/>
            <person name="Longcore J.E."/>
            <person name="James T.Y."/>
        </authorList>
    </citation>
    <scope>NUCLEOTIDE SEQUENCE</scope>
    <source>
        <strain evidence="4">PLAUS21</strain>
    </source>
</reference>
<dbReference type="GO" id="GO:0004414">
    <property type="term" value="F:homoserine O-acetyltransferase activity"/>
    <property type="evidence" value="ECO:0007669"/>
    <property type="project" value="TreeGrafter"/>
</dbReference>
<organism evidence="4 5">
    <name type="scientific">Boothiomyces macroporosus</name>
    <dbReference type="NCBI Taxonomy" id="261099"/>
    <lineage>
        <taxon>Eukaryota</taxon>
        <taxon>Fungi</taxon>
        <taxon>Fungi incertae sedis</taxon>
        <taxon>Chytridiomycota</taxon>
        <taxon>Chytridiomycota incertae sedis</taxon>
        <taxon>Chytridiomycetes</taxon>
        <taxon>Rhizophydiales</taxon>
        <taxon>Terramycetaceae</taxon>
        <taxon>Boothiomyces</taxon>
    </lineage>
</organism>
<dbReference type="AlphaFoldDB" id="A0AAD5Y5V4"/>
<dbReference type="GO" id="GO:0009086">
    <property type="term" value="P:methionine biosynthetic process"/>
    <property type="evidence" value="ECO:0007669"/>
    <property type="project" value="TreeGrafter"/>
</dbReference>
<dbReference type="HAMAP" id="MF_00296">
    <property type="entry name" value="MetX_acyltransf"/>
    <property type="match status" value="1"/>
</dbReference>
<evidence type="ECO:0000313" key="4">
    <source>
        <dbReference type="EMBL" id="KAJ3260461.1"/>
    </source>
</evidence>
<dbReference type="EMBL" id="JADGKB010000011">
    <property type="protein sequence ID" value="KAJ3260461.1"/>
    <property type="molecule type" value="Genomic_DNA"/>
</dbReference>
<dbReference type="InterPro" id="IPR008220">
    <property type="entry name" value="HAT_MetX-like"/>
</dbReference>
<evidence type="ECO:0000256" key="1">
    <source>
        <dbReference type="ARBA" id="ARBA00006886"/>
    </source>
</evidence>
<dbReference type="PANTHER" id="PTHR32268">
    <property type="entry name" value="HOMOSERINE O-ACETYLTRANSFERASE"/>
    <property type="match status" value="1"/>
</dbReference>
<evidence type="ECO:0000259" key="3">
    <source>
        <dbReference type="Pfam" id="PF00561"/>
    </source>
</evidence>
<evidence type="ECO:0000256" key="2">
    <source>
        <dbReference type="PIRSR" id="PIRSR000443-1"/>
    </source>
</evidence>
<feature type="active site" evidence="2">
    <location>
        <position position="418"/>
    </location>
</feature>
<dbReference type="InterPro" id="IPR029058">
    <property type="entry name" value="AB_hydrolase_fold"/>
</dbReference>
<dbReference type="InterPro" id="IPR000073">
    <property type="entry name" value="AB_hydrolase_1"/>
</dbReference>
<comment type="similarity">
    <text evidence="1">Belongs to the AB hydrolase superfamily. MetX family.</text>
</comment>
<dbReference type="GO" id="GO:0006535">
    <property type="term" value="P:cysteine biosynthetic process from serine"/>
    <property type="evidence" value="ECO:0007669"/>
    <property type="project" value="TreeGrafter"/>
</dbReference>
<dbReference type="PIRSF" id="PIRSF000443">
    <property type="entry name" value="Homoser_Ac_trans"/>
    <property type="match status" value="1"/>
</dbReference>
<dbReference type="Proteomes" id="UP001210925">
    <property type="component" value="Unassembled WGS sequence"/>
</dbReference>
<sequence>MFRKLQRIAIRQFHRNAPNLLDRNPIVRTPIVDKIDPRTKAVEGGPEPSYENVVSGYSISTHRETLTMLHGGVLPEFKIAYESWGELNEDKSNVILLHTGLSGSSHAKSHSKNLHPGWWEKFIGPGLALDTDKFHIICTNVIGGCYGSTGPSSVDPLAKNGERYGTRFPIVTVFDMVRAQFKMLDAMGIQKLHASVGSSMGGMQSIAAAAMFPERVGRLIAISAAARSHPVSIAMRFAQRQVLMADPNWANGFYYNSSPPHLGMKLARTIATITYRSGPEWEERFGRVRANPEEEPSFVPDFLIETYLNHQGEKFCYTYDANSLIYISKAMDMFDMSHPIPTKDAVLGSQEESPNCSKASALEKLQKGMSTIKMPTLILGVQSDILFPVWQQKEIADCLRSGGNERVTYYELDTIYGHDTFLIDTVNVGGAVKGHLEMDY</sequence>
<dbReference type="NCBIfam" id="TIGR01392">
    <property type="entry name" value="homoserO_Ac_trn"/>
    <property type="match status" value="1"/>
</dbReference>
<feature type="domain" description="AB hydrolase-1" evidence="3">
    <location>
        <begin position="93"/>
        <end position="395"/>
    </location>
</feature>
<comment type="caution">
    <text evidence="4">The sequence shown here is derived from an EMBL/GenBank/DDBJ whole genome shotgun (WGS) entry which is preliminary data.</text>
</comment>
<dbReference type="GO" id="GO:0005739">
    <property type="term" value="C:mitochondrion"/>
    <property type="evidence" value="ECO:0007669"/>
    <property type="project" value="TreeGrafter"/>
</dbReference>
<keyword evidence="5" id="KW-1185">Reference proteome</keyword>
<dbReference type="Gene3D" id="3.40.50.1820">
    <property type="entry name" value="alpha/beta hydrolase"/>
    <property type="match status" value="1"/>
</dbReference>
<dbReference type="GO" id="GO:0009092">
    <property type="term" value="P:homoserine metabolic process"/>
    <property type="evidence" value="ECO:0007669"/>
    <property type="project" value="TreeGrafter"/>
</dbReference>
<dbReference type="GO" id="GO:0009001">
    <property type="term" value="F:serine O-acetyltransferase activity"/>
    <property type="evidence" value="ECO:0007669"/>
    <property type="project" value="TreeGrafter"/>
</dbReference>
<feature type="active site" evidence="2">
    <location>
        <position position="384"/>
    </location>
</feature>
<dbReference type="PANTHER" id="PTHR32268:SF16">
    <property type="entry name" value="SERINE O-SUCCINYLTRANSFERASE"/>
    <property type="match status" value="1"/>
</dbReference>
<dbReference type="Pfam" id="PF00561">
    <property type="entry name" value="Abhydrolase_1"/>
    <property type="match status" value="1"/>
</dbReference>
<evidence type="ECO:0000313" key="5">
    <source>
        <dbReference type="Proteomes" id="UP001210925"/>
    </source>
</evidence>
<proteinExistence type="inferred from homology"/>
<name>A0AAD5Y5V4_9FUNG</name>
<protein>
    <recommendedName>
        <fullName evidence="3">AB hydrolase-1 domain-containing protein</fullName>
    </recommendedName>
</protein>
<feature type="active site" description="Nucleophile" evidence="2">
    <location>
        <position position="199"/>
    </location>
</feature>
<dbReference type="SUPFAM" id="SSF53474">
    <property type="entry name" value="alpha/beta-Hydrolases"/>
    <property type="match status" value="1"/>
</dbReference>